<feature type="compositionally biased region" description="Basic and acidic residues" evidence="1">
    <location>
        <begin position="1"/>
        <end position="21"/>
    </location>
</feature>
<dbReference type="AlphaFoldDB" id="A0A7X0IG92"/>
<gene>
    <name evidence="2" type="ORF">BJ992_003829</name>
</gene>
<proteinExistence type="predicted"/>
<dbReference type="RefSeq" id="WP_184982877.1">
    <property type="nucleotide sequence ID" value="NZ_BAAALO010000104.1"/>
</dbReference>
<reference evidence="2 3" key="1">
    <citation type="submission" date="2020-08" db="EMBL/GenBank/DDBJ databases">
        <title>Sequencing the genomes of 1000 actinobacteria strains.</title>
        <authorList>
            <person name="Klenk H.-P."/>
        </authorList>
    </citation>
    <scope>NUCLEOTIDE SEQUENCE [LARGE SCALE GENOMIC DNA]</scope>
    <source>
        <strain evidence="2 3">DSM 44936</strain>
    </source>
</reference>
<feature type="compositionally biased region" description="Basic and acidic residues" evidence="1">
    <location>
        <begin position="106"/>
        <end position="124"/>
    </location>
</feature>
<organism evidence="2 3">
    <name type="scientific">Sphaerisporangium rubeum</name>
    <dbReference type="NCBI Taxonomy" id="321317"/>
    <lineage>
        <taxon>Bacteria</taxon>
        <taxon>Bacillati</taxon>
        <taxon>Actinomycetota</taxon>
        <taxon>Actinomycetes</taxon>
        <taxon>Streptosporangiales</taxon>
        <taxon>Streptosporangiaceae</taxon>
        <taxon>Sphaerisporangium</taxon>
    </lineage>
</organism>
<feature type="compositionally biased region" description="Basic and acidic residues" evidence="1">
    <location>
        <begin position="33"/>
        <end position="46"/>
    </location>
</feature>
<accession>A0A7X0IG92</accession>
<keyword evidence="3" id="KW-1185">Reference proteome</keyword>
<feature type="compositionally biased region" description="Basic and acidic residues" evidence="1">
    <location>
        <begin position="66"/>
        <end position="91"/>
    </location>
</feature>
<evidence type="ECO:0000256" key="1">
    <source>
        <dbReference type="SAM" id="MobiDB-lite"/>
    </source>
</evidence>
<name>A0A7X0IG92_9ACTN</name>
<sequence>MKDRDEATAFGRESDFDRLGNDGDAANPVTAEEDGRVREEAGRVNDPDGIGPDGRVDDPDGIGPDGRVDDVDGIGPDDKPGQVHRPGHDSDVLVAGTTAGTGLDADPEHGPGEADAAERDRPADLADYPDPSEHPRPGDLSAPAAEIPEPVTAEPVLAGHGDVPDVVPPASPAGTGDGVDFRQRWREVQASFVDDPRDAVRQADELVDEVFDRVVKRKQELTDRWKDADQGDTERLRVTLREYRSLLDDLAEIADHPAGSDSRPARHLAR</sequence>
<comment type="caution">
    <text evidence="2">The sequence shown here is derived from an EMBL/GenBank/DDBJ whole genome shotgun (WGS) entry which is preliminary data.</text>
</comment>
<feature type="region of interest" description="Disordered" evidence="1">
    <location>
        <begin position="1"/>
        <end position="180"/>
    </location>
</feature>
<evidence type="ECO:0000313" key="3">
    <source>
        <dbReference type="Proteomes" id="UP000555564"/>
    </source>
</evidence>
<protein>
    <submittedName>
        <fullName evidence="2">Uncharacterized protein</fullName>
    </submittedName>
</protein>
<dbReference type="EMBL" id="JACHIU010000001">
    <property type="protein sequence ID" value="MBB6474398.1"/>
    <property type="molecule type" value="Genomic_DNA"/>
</dbReference>
<evidence type="ECO:0000313" key="2">
    <source>
        <dbReference type="EMBL" id="MBB6474398.1"/>
    </source>
</evidence>
<dbReference type="Proteomes" id="UP000555564">
    <property type="component" value="Unassembled WGS sequence"/>
</dbReference>